<gene>
    <name evidence="1" type="ORF">GE300_22330</name>
</gene>
<evidence type="ECO:0000313" key="2">
    <source>
        <dbReference type="Proteomes" id="UP000474957"/>
    </source>
</evidence>
<name>A0A6L5Z6T3_9RHOB</name>
<dbReference type="SUPFAM" id="SSF52540">
    <property type="entry name" value="P-loop containing nucleoside triphosphate hydrolases"/>
    <property type="match status" value="1"/>
</dbReference>
<sequence length="204" mass="21444">MSGLKDLAADAARLGGVGRAVLGLVGAPASGKSTLAERLAAEVAGAVVLPMDGFHLDDGILVPRGLRPRKGAPETFDVGGFVSLLRRVRAGETVYAPLFDRNLELARAAATEIGADAPLVIVEGNWLLHDAGGWGAVRPLLDACWYLEVPEAELAARLTARWRGFGLTGAEVRRKVQDNDLPNARLVAQGRGRADRIVTPDAPG</sequence>
<dbReference type="EMBL" id="WIND01000073">
    <property type="protein sequence ID" value="MSU92271.1"/>
    <property type="molecule type" value="Genomic_DNA"/>
</dbReference>
<dbReference type="Gene3D" id="3.40.50.300">
    <property type="entry name" value="P-loop containing nucleotide triphosphate hydrolases"/>
    <property type="match status" value="1"/>
</dbReference>
<reference evidence="1 2" key="1">
    <citation type="submission" date="2019-10" db="EMBL/GenBank/DDBJ databases">
        <title>Cognatihalovulum marinum gen. nov. sp. nov., a new member of the family Rhodobacteraceae isolated from deep seawater of the Northwest Indian Ocean.</title>
        <authorList>
            <person name="Ruan C."/>
            <person name="Wang J."/>
            <person name="Zheng X."/>
            <person name="Song L."/>
            <person name="Zhu Y."/>
            <person name="Huang Y."/>
            <person name="Lu Z."/>
            <person name="Du W."/>
            <person name="Huang L."/>
            <person name="Dai X."/>
        </authorList>
    </citation>
    <scope>NUCLEOTIDE SEQUENCE [LARGE SCALE GENOMIC DNA]</scope>
    <source>
        <strain evidence="1 2">2CG4</strain>
    </source>
</reference>
<dbReference type="AlphaFoldDB" id="A0A6L5Z6T3"/>
<evidence type="ECO:0000313" key="1">
    <source>
        <dbReference type="EMBL" id="MSU92271.1"/>
    </source>
</evidence>
<dbReference type="PANTHER" id="PTHR10285">
    <property type="entry name" value="URIDINE KINASE"/>
    <property type="match status" value="1"/>
</dbReference>
<protein>
    <submittedName>
        <fullName evidence="1">AAA family ATPase</fullName>
    </submittedName>
</protein>
<accession>A0A6L5Z6T3</accession>
<organism evidence="1 2">
    <name type="scientific">Halovulum marinum</name>
    <dbReference type="NCBI Taxonomy" id="2662447"/>
    <lineage>
        <taxon>Bacteria</taxon>
        <taxon>Pseudomonadati</taxon>
        <taxon>Pseudomonadota</taxon>
        <taxon>Alphaproteobacteria</taxon>
        <taxon>Rhodobacterales</taxon>
        <taxon>Paracoccaceae</taxon>
        <taxon>Halovulum</taxon>
    </lineage>
</organism>
<dbReference type="RefSeq" id="WP_325063370.1">
    <property type="nucleotide sequence ID" value="NZ_WIND01000073.1"/>
</dbReference>
<dbReference type="InterPro" id="IPR027417">
    <property type="entry name" value="P-loop_NTPase"/>
</dbReference>
<proteinExistence type="predicted"/>
<comment type="caution">
    <text evidence="1">The sequence shown here is derived from an EMBL/GenBank/DDBJ whole genome shotgun (WGS) entry which is preliminary data.</text>
</comment>
<dbReference type="Proteomes" id="UP000474957">
    <property type="component" value="Unassembled WGS sequence"/>
</dbReference>
<keyword evidence="2" id="KW-1185">Reference proteome</keyword>